<evidence type="ECO:0000313" key="2">
    <source>
        <dbReference type="EMBL" id="OBQ52645.1"/>
    </source>
</evidence>
<name>A0A1B7XEP0_9BACT</name>
<dbReference type="PATRIC" id="fig|1560234.3.peg.3301"/>
<dbReference type="Gene3D" id="3.40.50.10880">
    <property type="entry name" value="Uncharacterised protein PF01937, DUF89, domain 3"/>
    <property type="match status" value="1"/>
</dbReference>
<sequence length="584" mass="67235">MTMGRELPVIASARDVRWGQDADMDAWLHHFKTENNIEHLMNPEHVASDEQLKFMVALDEQQVFIPCSDEILMCLMEEKPSGDLMREYGRIWLHTVRLIRKHAFNMYHERKVRAFCRLRFKTHLSSRIMIPSRLLKRMNSIVLTQCSLVDPSDEDKMEENRRAFEYINKPATDRMLYATPSECMYNPDVRNLRSELDSIELLRLMYLSTLPALWSSSTPSYLDVEKAINAPCPTAHSMEVLLGSEKDERKTILFLPESSGGIVFDLFFIRALLRQGHKVILALKEGFLFDSPTFWDAMQDPVLVELCKGAKMVSNDTITKNLLLALLRSHRFLIISDGMREKLNLYKTNVTFSRAWKECDVVFAKGAENYDNLINCGHSFTRDVLGYYRKKDGTFVLEAKPRAGNVRKFSEEAINAMANRIIETMRKEKEKGRSVMFYSAVIGSIPGETDTAIKVVNTFVAHLRSRLDSTFIINPAEHFEEGMDGDDLMFMWEQVQRSGLLDVWRFQTVEDIETSFTLLDRKVPSIWSGKDSTFSTGCTKEMRIALDVQKKNPELQIIGPSSEKFFRRAEYGVGKYYDAGITSM</sequence>
<dbReference type="Pfam" id="PF01937">
    <property type="entry name" value="ARMT1-like_dom"/>
    <property type="match status" value="1"/>
</dbReference>
<dbReference type="SUPFAM" id="SSF111321">
    <property type="entry name" value="AF1104-like"/>
    <property type="match status" value="1"/>
</dbReference>
<dbReference type="EMBL" id="JXMS01000009">
    <property type="protein sequence ID" value="OBQ52645.1"/>
    <property type="molecule type" value="Genomic_DNA"/>
</dbReference>
<keyword evidence="3" id="KW-1185">Reference proteome</keyword>
<accession>A0A1B7XEP0</accession>
<proteinExistence type="predicted"/>
<comment type="caution">
    <text evidence="2">The sequence shown here is derived from an EMBL/GenBank/DDBJ whole genome shotgun (WGS) entry which is preliminary data.</text>
</comment>
<dbReference type="InterPro" id="IPR036075">
    <property type="entry name" value="ARMT-1-like_metal-bd_sf"/>
</dbReference>
<gene>
    <name evidence="2" type="ORF">SP90_06635</name>
</gene>
<dbReference type="InterPro" id="IPR002791">
    <property type="entry name" value="ARMT1-like_metal-bd"/>
</dbReference>
<organism evidence="2 3">
    <name type="scientific">Halodesulfovibrio spirochaetisodalis</name>
    <dbReference type="NCBI Taxonomy" id="1560234"/>
    <lineage>
        <taxon>Bacteria</taxon>
        <taxon>Pseudomonadati</taxon>
        <taxon>Thermodesulfobacteriota</taxon>
        <taxon>Desulfovibrionia</taxon>
        <taxon>Desulfovibrionales</taxon>
        <taxon>Desulfovibrionaceae</taxon>
        <taxon>Halodesulfovibrio</taxon>
    </lineage>
</organism>
<protein>
    <recommendedName>
        <fullName evidence="1">Damage-control phosphatase ARMT1-like metal-binding domain-containing protein</fullName>
    </recommendedName>
</protein>
<feature type="domain" description="Damage-control phosphatase ARMT1-like metal-binding" evidence="1">
    <location>
        <begin position="241"/>
        <end position="374"/>
    </location>
</feature>
<evidence type="ECO:0000259" key="1">
    <source>
        <dbReference type="Pfam" id="PF01937"/>
    </source>
</evidence>
<dbReference type="Proteomes" id="UP000091979">
    <property type="component" value="Unassembled WGS sequence"/>
</dbReference>
<reference evidence="2 3" key="1">
    <citation type="submission" date="2015-01" db="EMBL/GenBank/DDBJ databases">
        <title>Desulfovibrio sp. JC271 draft genome sequence.</title>
        <authorList>
            <person name="Shivani Y."/>
            <person name="Subhash Y."/>
            <person name="Sasikala C."/>
            <person name="Ramana C.V."/>
        </authorList>
    </citation>
    <scope>NUCLEOTIDE SEQUENCE [LARGE SCALE GENOMIC DNA]</scope>
    <source>
        <strain evidence="2 3">JC271</strain>
    </source>
</reference>
<evidence type="ECO:0000313" key="3">
    <source>
        <dbReference type="Proteomes" id="UP000091979"/>
    </source>
</evidence>
<dbReference type="STRING" id="1560234.SP90_06635"/>
<dbReference type="AlphaFoldDB" id="A0A1B7XEP0"/>